<evidence type="ECO:0000313" key="1">
    <source>
        <dbReference type="EMBL" id="MBA0562446.1"/>
    </source>
</evidence>
<evidence type="ECO:0000313" key="2">
    <source>
        <dbReference type="Proteomes" id="UP000593572"/>
    </source>
</evidence>
<sequence length="128" mass="14700">MNRVHDLPLGLMPESMARQFGSFLGLFLDYDAKMMCLGGKQLMRLKFILDKFYLVRVRVKVSKIVFCWNLSPRAPTRRGMVAANYWLRESDGTSIDKLGQYHKCYGPHDTWPMELGSDAKDSPIPIVD</sequence>
<feature type="non-terminal residue" evidence="1">
    <location>
        <position position="128"/>
    </location>
</feature>
<gene>
    <name evidence="1" type="ORF">Golob_007489</name>
</gene>
<proteinExistence type="predicted"/>
<dbReference type="Proteomes" id="UP000593572">
    <property type="component" value="Unassembled WGS sequence"/>
</dbReference>
<organism evidence="1 2">
    <name type="scientific">Gossypium lobatum</name>
    <dbReference type="NCBI Taxonomy" id="34289"/>
    <lineage>
        <taxon>Eukaryota</taxon>
        <taxon>Viridiplantae</taxon>
        <taxon>Streptophyta</taxon>
        <taxon>Embryophyta</taxon>
        <taxon>Tracheophyta</taxon>
        <taxon>Spermatophyta</taxon>
        <taxon>Magnoliopsida</taxon>
        <taxon>eudicotyledons</taxon>
        <taxon>Gunneridae</taxon>
        <taxon>Pentapetalae</taxon>
        <taxon>rosids</taxon>
        <taxon>malvids</taxon>
        <taxon>Malvales</taxon>
        <taxon>Malvaceae</taxon>
        <taxon>Malvoideae</taxon>
        <taxon>Gossypium</taxon>
    </lineage>
</organism>
<keyword evidence="2" id="KW-1185">Reference proteome</keyword>
<protein>
    <submittedName>
        <fullName evidence="1">Uncharacterized protein</fullName>
    </submittedName>
</protein>
<name>A0A7J8MCV0_9ROSI</name>
<reference evidence="1 2" key="1">
    <citation type="journal article" date="2019" name="Genome Biol. Evol.">
        <title>Insights into the evolution of the New World diploid cottons (Gossypium, subgenus Houzingenia) based on genome sequencing.</title>
        <authorList>
            <person name="Grover C.E."/>
            <person name="Arick M.A. 2nd"/>
            <person name="Thrash A."/>
            <person name="Conover J.L."/>
            <person name="Sanders W.S."/>
            <person name="Peterson D.G."/>
            <person name="Frelichowski J.E."/>
            <person name="Scheffler J.A."/>
            <person name="Scheffler B.E."/>
            <person name="Wendel J.F."/>
        </authorList>
    </citation>
    <scope>NUCLEOTIDE SEQUENCE [LARGE SCALE GENOMIC DNA]</scope>
    <source>
        <strain evidence="1">157</strain>
        <tissue evidence="1">Leaf</tissue>
    </source>
</reference>
<dbReference type="EMBL" id="JABEZX010000008">
    <property type="protein sequence ID" value="MBA0562446.1"/>
    <property type="molecule type" value="Genomic_DNA"/>
</dbReference>
<accession>A0A7J8MCV0</accession>
<comment type="caution">
    <text evidence="1">The sequence shown here is derived from an EMBL/GenBank/DDBJ whole genome shotgun (WGS) entry which is preliminary data.</text>
</comment>
<dbReference type="AlphaFoldDB" id="A0A7J8MCV0"/>